<comment type="caution">
    <text evidence="1">The sequence shown here is derived from an EMBL/GenBank/DDBJ whole genome shotgun (WGS) entry which is preliminary data.</text>
</comment>
<gene>
    <name evidence="1" type="ORF">QO015_001917</name>
</gene>
<dbReference type="Proteomes" id="UP001223743">
    <property type="component" value="Unassembled WGS sequence"/>
</dbReference>
<protein>
    <submittedName>
        <fullName evidence="1">Large exoprotein involved in heme utilization and adhesion</fullName>
    </submittedName>
</protein>
<reference evidence="1 2" key="1">
    <citation type="submission" date="2023-07" db="EMBL/GenBank/DDBJ databases">
        <title>Genomic Encyclopedia of Type Strains, Phase IV (KMG-IV): sequencing the most valuable type-strain genomes for metagenomic binning, comparative biology and taxonomic classification.</title>
        <authorList>
            <person name="Goeker M."/>
        </authorList>
    </citation>
    <scope>NUCLEOTIDE SEQUENCE [LARGE SCALE GENOMIC DNA]</scope>
    <source>
        <strain evidence="1 2">B1-1</strain>
    </source>
</reference>
<proteinExistence type="predicted"/>
<evidence type="ECO:0000313" key="1">
    <source>
        <dbReference type="EMBL" id="MDQ0516304.1"/>
    </source>
</evidence>
<organism evidence="1 2">
    <name type="scientific">Kaistia geumhonensis</name>
    <dbReference type="NCBI Taxonomy" id="410839"/>
    <lineage>
        <taxon>Bacteria</taxon>
        <taxon>Pseudomonadati</taxon>
        <taxon>Pseudomonadota</taxon>
        <taxon>Alphaproteobacteria</taxon>
        <taxon>Hyphomicrobiales</taxon>
        <taxon>Kaistiaceae</taxon>
        <taxon>Kaistia</taxon>
    </lineage>
</organism>
<name>A0ABU0M5R4_9HYPH</name>
<evidence type="ECO:0000313" key="2">
    <source>
        <dbReference type="Proteomes" id="UP001223743"/>
    </source>
</evidence>
<accession>A0ABU0M5R4</accession>
<sequence>MANEVTAISLRAGERLTAEQLVRGDTRIVTLMSNETLLALLVTKDGVYSKALVDAINGAGGGPVYRDEPPAIARAR</sequence>
<dbReference type="EMBL" id="JAUSWJ010000001">
    <property type="protein sequence ID" value="MDQ0516304.1"/>
    <property type="molecule type" value="Genomic_DNA"/>
</dbReference>
<keyword evidence="2" id="KW-1185">Reference proteome</keyword>
<dbReference type="RefSeq" id="WP_266279776.1">
    <property type="nucleotide sequence ID" value="NZ_JAPKNF010000001.1"/>
</dbReference>